<evidence type="ECO:0000256" key="1">
    <source>
        <dbReference type="ARBA" id="ARBA00023157"/>
    </source>
</evidence>
<feature type="non-terminal residue" evidence="4">
    <location>
        <position position="172"/>
    </location>
</feature>
<organism evidence="4 5">
    <name type="scientific">Mytilus galloprovincialis</name>
    <name type="common">Mediterranean mussel</name>
    <dbReference type="NCBI Taxonomy" id="29158"/>
    <lineage>
        <taxon>Eukaryota</taxon>
        <taxon>Metazoa</taxon>
        <taxon>Spiralia</taxon>
        <taxon>Lophotrochozoa</taxon>
        <taxon>Mollusca</taxon>
        <taxon>Bivalvia</taxon>
        <taxon>Autobranchia</taxon>
        <taxon>Pteriomorphia</taxon>
        <taxon>Mytilida</taxon>
        <taxon>Mytiloidea</taxon>
        <taxon>Mytilidae</taxon>
        <taxon>Mytilinae</taxon>
        <taxon>Mytilus</taxon>
    </lineage>
</organism>
<feature type="disulfide bond" evidence="2">
    <location>
        <begin position="38"/>
        <end position="99"/>
    </location>
</feature>
<dbReference type="PANTHER" id="PTHR48071">
    <property type="entry name" value="SRCR DOMAIN-CONTAINING PROTEIN"/>
    <property type="match status" value="1"/>
</dbReference>
<dbReference type="InterPro" id="IPR001190">
    <property type="entry name" value="SRCR"/>
</dbReference>
<evidence type="ECO:0000313" key="4">
    <source>
        <dbReference type="EMBL" id="VDI57943.1"/>
    </source>
</evidence>
<gene>
    <name evidence="4" type="ORF">MGAL_10B018748</name>
</gene>
<feature type="disulfide bond" evidence="2">
    <location>
        <begin position="67"/>
        <end position="77"/>
    </location>
</feature>
<name>A0A8B6G356_MYTGA</name>
<reference evidence="4" key="1">
    <citation type="submission" date="2018-11" db="EMBL/GenBank/DDBJ databases">
        <authorList>
            <person name="Alioto T."/>
            <person name="Alioto T."/>
        </authorList>
    </citation>
    <scope>NUCLEOTIDE SEQUENCE</scope>
</reference>
<sequence>IRIDIQPDGRLLAFDPFKGTYGTVCSNHWDDVDADVLCSSNGLSNSGQAKSLTRDWTYHREVFGLYCTGNEVNFNDCMMDRYDTTFGGCDNMEDAAIECNNDQKVAIDISSDGRVLYIENGTTETICSYEWDDIDARSLYVDILGLECQEEPNICRATGHSIEGSVWRLLHW</sequence>
<keyword evidence="5" id="KW-1185">Reference proteome</keyword>
<dbReference type="Pfam" id="PF00530">
    <property type="entry name" value="SRCR"/>
    <property type="match status" value="1"/>
</dbReference>
<evidence type="ECO:0000259" key="3">
    <source>
        <dbReference type="PROSITE" id="PS50287"/>
    </source>
</evidence>
<dbReference type="EMBL" id="UYJE01007782">
    <property type="protein sequence ID" value="VDI57943.1"/>
    <property type="molecule type" value="Genomic_DNA"/>
</dbReference>
<dbReference type="GO" id="GO:0016020">
    <property type="term" value="C:membrane"/>
    <property type="evidence" value="ECO:0007669"/>
    <property type="project" value="InterPro"/>
</dbReference>
<accession>A0A8B6G356</accession>
<keyword evidence="1 2" id="KW-1015">Disulfide bond</keyword>
<dbReference type="SMART" id="SM00202">
    <property type="entry name" value="SR"/>
    <property type="match status" value="1"/>
</dbReference>
<dbReference type="OrthoDB" id="6123870at2759"/>
<comment type="caution">
    <text evidence="4">The sequence shown here is derived from an EMBL/GenBank/DDBJ whole genome shotgun (WGS) entry which is preliminary data.</text>
</comment>
<dbReference type="PROSITE" id="PS50287">
    <property type="entry name" value="SRCR_2"/>
    <property type="match status" value="1"/>
</dbReference>
<dbReference type="Proteomes" id="UP000596742">
    <property type="component" value="Unassembled WGS sequence"/>
</dbReference>
<dbReference type="PANTHER" id="PTHR48071:SF18">
    <property type="entry name" value="DELETED IN MALIGNANT BRAIN TUMORS 1 PROTEIN-RELATED"/>
    <property type="match status" value="1"/>
</dbReference>
<dbReference type="AlphaFoldDB" id="A0A8B6G356"/>
<protein>
    <recommendedName>
        <fullName evidence="3">SRCR domain-containing protein</fullName>
    </recommendedName>
</protein>
<dbReference type="InterPro" id="IPR036772">
    <property type="entry name" value="SRCR-like_dom_sf"/>
</dbReference>
<dbReference type="Gene3D" id="3.10.250.10">
    <property type="entry name" value="SRCR-like domain"/>
    <property type="match status" value="1"/>
</dbReference>
<evidence type="ECO:0000313" key="5">
    <source>
        <dbReference type="Proteomes" id="UP000596742"/>
    </source>
</evidence>
<feature type="disulfide bond" evidence="2">
    <location>
        <begin position="25"/>
        <end position="89"/>
    </location>
</feature>
<feature type="domain" description="SRCR" evidence="3">
    <location>
        <begin position="1"/>
        <end position="100"/>
    </location>
</feature>
<proteinExistence type="predicted"/>
<dbReference type="SUPFAM" id="SSF56487">
    <property type="entry name" value="SRCR-like"/>
    <property type="match status" value="1"/>
</dbReference>
<evidence type="ECO:0000256" key="2">
    <source>
        <dbReference type="PROSITE-ProRule" id="PRU00196"/>
    </source>
</evidence>